<evidence type="ECO:0000313" key="1">
    <source>
        <dbReference type="EMBL" id="UWP87071.1"/>
    </source>
</evidence>
<sequence length="327" mass="36900">MTTARQKVIEYLQDARAAEYALTALLAPTIALVPEGDYRRWLEFQRRRSRERAYQVSDRLGDLGARRGLRHLGMGVVRVAGGQAVAMAEAPLQLLRGQDSEERVLKNTRDLCAATAVVDANYRALEQIAHTCRDETTARLAVDLRVESEVTLSECFTALDRLAEAVVFGDAEGELVQQAPGTGAVQMLQLPQLRESMYRLRDEAVDVLRSARGEAMRIEVRTINPDYDNLSVEQVLDWLTQLSQAELATADAYERATRNRMPILEAIHDLQVREPWQEYDRMNVAAVRARLREADEDQIRSVLDYERTHKDRSSILNAPEAQIVVAV</sequence>
<evidence type="ECO:0000313" key="2">
    <source>
        <dbReference type="Proteomes" id="UP001059617"/>
    </source>
</evidence>
<accession>A0ABY5WE29</accession>
<dbReference type="RefSeq" id="WP_259866885.1">
    <property type="nucleotide sequence ID" value="NZ_BAAAST010000071.1"/>
</dbReference>
<protein>
    <submittedName>
        <fullName evidence="1">Uncharacterized protein</fullName>
    </submittedName>
</protein>
<proteinExistence type="predicted"/>
<gene>
    <name evidence="1" type="ORF">Dfulv_23650</name>
</gene>
<dbReference type="Gene3D" id="1.20.1260.10">
    <property type="match status" value="1"/>
</dbReference>
<name>A0ABY5WE29_9ACTN</name>
<dbReference type="InterPro" id="IPR012347">
    <property type="entry name" value="Ferritin-like"/>
</dbReference>
<keyword evidence="2" id="KW-1185">Reference proteome</keyword>
<dbReference type="EMBL" id="CP073720">
    <property type="protein sequence ID" value="UWP87071.1"/>
    <property type="molecule type" value="Genomic_DNA"/>
</dbReference>
<reference evidence="1" key="1">
    <citation type="submission" date="2021-04" db="EMBL/GenBank/DDBJ databases">
        <authorList>
            <person name="Hartkoorn R.C."/>
            <person name="Beaudoing E."/>
            <person name="Hot D."/>
        </authorList>
    </citation>
    <scope>NUCLEOTIDE SEQUENCE</scope>
    <source>
        <strain evidence="1">NRRL B-16292</strain>
    </source>
</reference>
<dbReference type="Proteomes" id="UP001059617">
    <property type="component" value="Chromosome"/>
</dbReference>
<organism evidence="1 2">
    <name type="scientific">Dactylosporangium fulvum</name>
    <dbReference type="NCBI Taxonomy" id="53359"/>
    <lineage>
        <taxon>Bacteria</taxon>
        <taxon>Bacillati</taxon>
        <taxon>Actinomycetota</taxon>
        <taxon>Actinomycetes</taxon>
        <taxon>Micromonosporales</taxon>
        <taxon>Micromonosporaceae</taxon>
        <taxon>Dactylosporangium</taxon>
    </lineage>
</organism>
<reference evidence="1" key="2">
    <citation type="submission" date="2022-09" db="EMBL/GenBank/DDBJ databases">
        <title>Biosynthetic gene clusters of Dactylosporangioum fulvum.</title>
        <authorList>
            <person name="Caradec T."/>
        </authorList>
    </citation>
    <scope>NUCLEOTIDE SEQUENCE</scope>
    <source>
        <strain evidence="1">NRRL B-16292</strain>
    </source>
</reference>